<sequence>MTDISGLPGSAAYDAEPNAAQALMSMAAPPLVPDEAVFAASGEEDTPTDPAATQPERSLPKASWLDAMPPEAFEAAAADPDHISSVNSDDNGLYRMFIGVSP</sequence>
<comment type="caution">
    <text evidence="2">The sequence shown here is derived from an EMBL/GenBank/DDBJ whole genome shotgun (WGS) entry which is preliminary data.</text>
</comment>
<gene>
    <name evidence="2" type="ORF">DI595_16635</name>
</gene>
<evidence type="ECO:0000256" key="1">
    <source>
        <dbReference type="SAM" id="MobiDB-lite"/>
    </source>
</evidence>
<name>A0A2W5EUH1_9HYPH</name>
<evidence type="ECO:0000313" key="3">
    <source>
        <dbReference type="Proteomes" id="UP000249769"/>
    </source>
</evidence>
<evidence type="ECO:0000313" key="2">
    <source>
        <dbReference type="EMBL" id="PZP47595.1"/>
    </source>
</evidence>
<protein>
    <submittedName>
        <fullName evidence="2">Uncharacterized protein</fullName>
    </submittedName>
</protein>
<feature type="region of interest" description="Disordered" evidence="1">
    <location>
        <begin position="34"/>
        <end position="60"/>
    </location>
</feature>
<proteinExistence type="predicted"/>
<dbReference type="AlphaFoldDB" id="A0A2W5EUH1"/>
<accession>A0A2W5EUH1</accession>
<dbReference type="Proteomes" id="UP000249769">
    <property type="component" value="Unassembled WGS sequence"/>
</dbReference>
<reference evidence="2 3" key="1">
    <citation type="submission" date="2017-08" db="EMBL/GenBank/DDBJ databases">
        <title>Infants hospitalized years apart are colonized by the same room-sourced microbial strains.</title>
        <authorList>
            <person name="Brooks B."/>
            <person name="Olm M.R."/>
            <person name="Firek B.A."/>
            <person name="Baker R."/>
            <person name="Thomas B.C."/>
            <person name="Morowitz M.J."/>
            <person name="Banfield J.F."/>
        </authorList>
    </citation>
    <scope>NUCLEOTIDE SEQUENCE [LARGE SCALE GENOMIC DNA]</scope>
    <source>
        <strain evidence="2">S2_009_000_R2_73</strain>
    </source>
</reference>
<dbReference type="EMBL" id="QFOL01000236">
    <property type="protein sequence ID" value="PZP47595.1"/>
    <property type="molecule type" value="Genomic_DNA"/>
</dbReference>
<organism evidence="2 3">
    <name type="scientific">Agrobacterium fabrum</name>
    <dbReference type="NCBI Taxonomy" id="1176649"/>
    <lineage>
        <taxon>Bacteria</taxon>
        <taxon>Pseudomonadati</taxon>
        <taxon>Pseudomonadota</taxon>
        <taxon>Alphaproteobacteria</taxon>
        <taxon>Hyphomicrobiales</taxon>
        <taxon>Rhizobiaceae</taxon>
        <taxon>Rhizobium/Agrobacterium group</taxon>
        <taxon>Agrobacterium</taxon>
        <taxon>Agrobacterium tumefaciens complex</taxon>
    </lineage>
</organism>